<dbReference type="InterPro" id="IPR000531">
    <property type="entry name" value="Beta-barrel_TonB"/>
</dbReference>
<gene>
    <name evidence="5" type="ORF">AB433_04680</name>
</gene>
<protein>
    <submittedName>
        <fullName evidence="5">Uncharacterized protein</fullName>
    </submittedName>
</protein>
<dbReference type="InterPro" id="IPR010104">
    <property type="entry name" value="TonB_rcpt_bac"/>
</dbReference>
<dbReference type="Pfam" id="PF07715">
    <property type="entry name" value="Plug"/>
    <property type="match status" value="1"/>
</dbReference>
<dbReference type="PANTHER" id="PTHR40980:SF4">
    <property type="entry name" value="TONB-DEPENDENT RECEPTOR-LIKE BETA-BARREL DOMAIN-CONTAINING PROTEIN"/>
    <property type="match status" value="1"/>
</dbReference>
<evidence type="ECO:0000256" key="2">
    <source>
        <dbReference type="ARBA" id="ARBA00023136"/>
    </source>
</evidence>
<accession>A0A0G3XFL9</accession>
<keyword evidence="4" id="KW-0798">TonB box</keyword>
<keyword evidence="6" id="KW-1185">Reference proteome</keyword>
<dbReference type="RefSeq" id="WP_047820124.1">
    <property type="nucleotide sequence ID" value="NZ_CP011770.1"/>
</dbReference>
<evidence type="ECO:0000256" key="1">
    <source>
        <dbReference type="ARBA" id="ARBA00004442"/>
    </source>
</evidence>
<dbReference type="OrthoDB" id="5476657at2"/>
<keyword evidence="2 4" id="KW-0472">Membrane</keyword>
<comment type="subcellular location">
    <subcellularLocation>
        <location evidence="1 4">Cell outer membrane</location>
    </subcellularLocation>
</comment>
<evidence type="ECO:0000313" key="5">
    <source>
        <dbReference type="EMBL" id="AKM09436.1"/>
    </source>
</evidence>
<dbReference type="STRING" id="1348774.AB433_04680"/>
<dbReference type="AlphaFoldDB" id="A0A0G3XFL9"/>
<dbReference type="Proteomes" id="UP000035287">
    <property type="component" value="Chromosome"/>
</dbReference>
<dbReference type="SUPFAM" id="SSF56935">
    <property type="entry name" value="Porins"/>
    <property type="match status" value="1"/>
</dbReference>
<dbReference type="InterPro" id="IPR036942">
    <property type="entry name" value="Beta-barrel_TonB_sf"/>
</dbReference>
<reference evidence="5 6" key="1">
    <citation type="submission" date="2015-06" db="EMBL/GenBank/DDBJ databases">
        <authorList>
            <person name="Zeng Y."/>
            <person name="Huang Y."/>
        </authorList>
    </citation>
    <scope>NUCLEOTIDE SEQUENCE [LARGE SCALE GENOMIC DNA]</scope>
    <source>
        <strain evidence="5 6">PQ-2</strain>
    </source>
</reference>
<evidence type="ECO:0000256" key="4">
    <source>
        <dbReference type="RuleBase" id="RU003357"/>
    </source>
</evidence>
<organism evidence="5 6">
    <name type="scientific">Croceicoccus naphthovorans</name>
    <dbReference type="NCBI Taxonomy" id="1348774"/>
    <lineage>
        <taxon>Bacteria</taxon>
        <taxon>Pseudomonadati</taxon>
        <taxon>Pseudomonadota</taxon>
        <taxon>Alphaproteobacteria</taxon>
        <taxon>Sphingomonadales</taxon>
        <taxon>Erythrobacteraceae</taxon>
        <taxon>Croceicoccus</taxon>
    </lineage>
</organism>
<comment type="similarity">
    <text evidence="4">Belongs to the TonB-dependent receptor family.</text>
</comment>
<evidence type="ECO:0000313" key="6">
    <source>
        <dbReference type="Proteomes" id="UP000035287"/>
    </source>
</evidence>
<dbReference type="NCBIfam" id="TIGR01782">
    <property type="entry name" value="TonB-Xanth-Caul"/>
    <property type="match status" value="1"/>
</dbReference>
<dbReference type="PATRIC" id="fig|1348774.3.peg.983"/>
<dbReference type="Gene3D" id="2.170.130.10">
    <property type="entry name" value="TonB-dependent receptor, plug domain"/>
    <property type="match status" value="1"/>
</dbReference>
<dbReference type="GO" id="GO:0009279">
    <property type="term" value="C:cell outer membrane"/>
    <property type="evidence" value="ECO:0007669"/>
    <property type="project" value="UniProtKB-SubCell"/>
</dbReference>
<evidence type="ECO:0000256" key="3">
    <source>
        <dbReference type="ARBA" id="ARBA00023237"/>
    </source>
</evidence>
<dbReference type="InterPro" id="IPR037066">
    <property type="entry name" value="Plug_dom_sf"/>
</dbReference>
<dbReference type="Pfam" id="PF00593">
    <property type="entry name" value="TonB_dep_Rec_b-barrel"/>
    <property type="match status" value="1"/>
</dbReference>
<keyword evidence="3" id="KW-0998">Cell outer membrane</keyword>
<proteinExistence type="inferred from homology"/>
<dbReference type="EMBL" id="CP011770">
    <property type="protein sequence ID" value="AKM09436.1"/>
    <property type="molecule type" value="Genomic_DNA"/>
</dbReference>
<dbReference type="KEGG" id="cna:AB433_04680"/>
<dbReference type="PANTHER" id="PTHR40980">
    <property type="entry name" value="PLUG DOMAIN-CONTAINING PROTEIN"/>
    <property type="match status" value="1"/>
</dbReference>
<name>A0A0G3XFL9_9SPHN</name>
<dbReference type="InterPro" id="IPR012910">
    <property type="entry name" value="Plug_dom"/>
</dbReference>
<dbReference type="Gene3D" id="2.40.170.20">
    <property type="entry name" value="TonB-dependent receptor, beta-barrel domain"/>
    <property type="match status" value="1"/>
</dbReference>
<sequence length="972" mass="107839">MLLQSARTRRSKAKLLLSMTTVLSGLCVAAPAFAQDTADASDGAATDDNTIVVEGFREVVRSSIDTKRREDAIVDAVSSEDIGNLPALSLSEVLETITGAGGHRGKGGGSEIAIRGLGPFLGLTTFNGRQATNGSGDRSVNFSQFPSELVNNVKVYKTQQADLVEGGVAGLIEIGSVRPLDYGRERVNLMLKGGYNPLADRMENGNALSWRGTLSYIDQYDMGEMGELGLSIGIQRNETTNPQDRMFASSTWSACDATVVPAEESGRGRFSRYTDNVIDLGGENADNPFYLVGNSLGLRQQGEDDRRDALFASIQWQPDPRWDINLDTQISKRDYTEDRHDLVFADNRRIGPDPVYDENGVLQSYTGTSQLSSDGQYFQRQEDYYGAGLNVAFAADDNVVLAVDMAYSKTRRDDLNRRSRLRSDGLDIYGNPTARAELFPGTGGEVPYTYDYTNSEIPILTVDPIFDLNDHSLYSDDALLLRDRDLTEQEIRALRFDGDVSLDNGFIRSIEGGVRFGRMDYSEKFRRNQFDNADREIDRAVNEACRIDFPQSNFLGNADGHSIQSWATFDTLCLYREYTGSEDFGPPDVAFDPADVTVREETIAVYAMANIDTMLGNMPVRGNIGTRYVITDVRSDSVRAELTIITNEDNTVQIEPTGNFEQVRFKNSTTDWLPSMNLIFELRPDLLLRTAAYRAMARPDPSALGAGRTFSLAENEGTGYANVEEAIDDVRASGSPAREPLRAWNFDASLEWYPNRDTLLSVAAYHKIFQGGIIPVLRDETFVVDGTPITVPVAQQQTTDDTSKLTGIEFNAAHTLTWLPKPLDGLGFKLGLNWAKTDYRSEDISLGDQIDVETGDVIPRIIEPASITGFSKLTYTAQVFYGIGDLDLQAIYKHRSGYHQDFLGGNTQLRYVEGNDVIDLRASYNLSKAIQLRVDAVNITNEPRIDYMPVRGSFRDYQEFGTTYYLGIRARF</sequence>